<proteinExistence type="predicted"/>
<protein>
    <submittedName>
        <fullName evidence="1">Uncharacterized protein</fullName>
    </submittedName>
</protein>
<dbReference type="Proteomes" id="UP001146120">
    <property type="component" value="Unassembled WGS sequence"/>
</dbReference>
<gene>
    <name evidence="1" type="ORF">N0F65_008949</name>
</gene>
<reference evidence="1" key="1">
    <citation type="submission" date="2022-11" db="EMBL/GenBank/DDBJ databases">
        <authorList>
            <person name="Morgan W.R."/>
            <person name="Tartar A."/>
        </authorList>
    </citation>
    <scope>NUCLEOTIDE SEQUENCE</scope>
    <source>
        <strain evidence="1">ARSEF 373</strain>
    </source>
</reference>
<accession>A0AAV2Z0K4</accession>
<evidence type="ECO:0000313" key="1">
    <source>
        <dbReference type="EMBL" id="DAZ98264.1"/>
    </source>
</evidence>
<dbReference type="AlphaFoldDB" id="A0AAV2Z0K4"/>
<evidence type="ECO:0000313" key="2">
    <source>
        <dbReference type="Proteomes" id="UP001146120"/>
    </source>
</evidence>
<reference evidence="1" key="2">
    <citation type="journal article" date="2023" name="Microbiol Resour">
        <title>Decontamination and Annotation of the Draft Genome Sequence of the Oomycete Lagenidium giganteum ARSEF 373.</title>
        <authorList>
            <person name="Morgan W.R."/>
            <person name="Tartar A."/>
        </authorList>
    </citation>
    <scope>NUCLEOTIDE SEQUENCE</scope>
    <source>
        <strain evidence="1">ARSEF 373</strain>
    </source>
</reference>
<keyword evidence="2" id="KW-1185">Reference proteome</keyword>
<comment type="caution">
    <text evidence="1">The sequence shown here is derived from an EMBL/GenBank/DDBJ whole genome shotgun (WGS) entry which is preliminary data.</text>
</comment>
<sequence length="203" mass="21497">MLNPHQLTAGIEGNTIIPSDCKALVTSNVMAYRADVDQQALCDNSCYDLLNSKYKIMLDNNCFDSTDEDAAANARMIAASYELACQTTTTGKYCIPMLANLVANAATDYDLCSDIVKDMGCCFQSYKQYMQIGTAASIKTMSAAQNQCVAAGISGIDKVCPCANNKHASNNTKICSEGAFTKLHLGAAVLAVAVLLISASTVS</sequence>
<name>A0AAV2Z0K4_9STRA</name>
<dbReference type="EMBL" id="DAKRPA010000111">
    <property type="protein sequence ID" value="DAZ98264.1"/>
    <property type="molecule type" value="Genomic_DNA"/>
</dbReference>
<organism evidence="1 2">
    <name type="scientific">Lagenidium giganteum</name>
    <dbReference type="NCBI Taxonomy" id="4803"/>
    <lineage>
        <taxon>Eukaryota</taxon>
        <taxon>Sar</taxon>
        <taxon>Stramenopiles</taxon>
        <taxon>Oomycota</taxon>
        <taxon>Peronosporomycetes</taxon>
        <taxon>Pythiales</taxon>
        <taxon>Pythiaceae</taxon>
    </lineage>
</organism>